<accession>A0AAD7THE4</accession>
<name>A0AAD7THE4_9APHY</name>
<proteinExistence type="predicted"/>
<organism evidence="1 2">
    <name type="scientific">Trametes cubensis</name>
    <dbReference type="NCBI Taxonomy" id="1111947"/>
    <lineage>
        <taxon>Eukaryota</taxon>
        <taxon>Fungi</taxon>
        <taxon>Dikarya</taxon>
        <taxon>Basidiomycota</taxon>
        <taxon>Agaricomycotina</taxon>
        <taxon>Agaricomycetes</taxon>
        <taxon>Polyporales</taxon>
        <taxon>Polyporaceae</taxon>
        <taxon>Trametes</taxon>
    </lineage>
</organism>
<keyword evidence="2" id="KW-1185">Reference proteome</keyword>
<evidence type="ECO:0000313" key="2">
    <source>
        <dbReference type="Proteomes" id="UP001215151"/>
    </source>
</evidence>
<reference evidence="1" key="1">
    <citation type="submission" date="2022-11" db="EMBL/GenBank/DDBJ databases">
        <title>Genome Sequence of Cubamyces cubensis.</title>
        <authorList>
            <person name="Buettner E."/>
        </authorList>
    </citation>
    <scope>NUCLEOTIDE SEQUENCE</scope>
    <source>
        <strain evidence="1">MPL-01</strain>
    </source>
</reference>
<comment type="caution">
    <text evidence="1">The sequence shown here is derived from an EMBL/GenBank/DDBJ whole genome shotgun (WGS) entry which is preliminary data.</text>
</comment>
<dbReference type="Gene3D" id="3.60.130.30">
    <property type="match status" value="1"/>
</dbReference>
<dbReference type="Proteomes" id="UP001215151">
    <property type="component" value="Unassembled WGS sequence"/>
</dbReference>
<gene>
    <name evidence="1" type="ORF">ONZ51_g11832</name>
</gene>
<dbReference type="EMBL" id="JAPEVG010000617">
    <property type="protein sequence ID" value="KAJ8456929.1"/>
    <property type="molecule type" value="Genomic_DNA"/>
</dbReference>
<dbReference type="AlphaFoldDB" id="A0AAD7THE4"/>
<evidence type="ECO:0000313" key="1">
    <source>
        <dbReference type="EMBL" id="KAJ8456929.1"/>
    </source>
</evidence>
<sequence length="181" mass="20421">MNLTNNPNVQHVVEGLLADERIHRVLNFANGVFKLYAPNLHDYYEATLQRLCESDTSLERNSAGSCFTAVTFNLGPQTATHPYLDHMNLPWGWCSVMAHGDFDHRRSGQVVLWNLKKVIEVPPGATIFIPSAVIEHSNLALQPGEQHLFIMQYTAGALFRWVESGFCHLSDLSKDDQEEID</sequence>
<protein>
    <submittedName>
        <fullName evidence="1">Uncharacterized protein</fullName>
    </submittedName>
</protein>